<sequence length="978" mass="107826">TYFQAKYHSPVAVYCGSVHRFKPRYTALRGGTNDSNLQFCGSSWTTEDEGEDGKGAISPLDGWVSEASVNDLSTAGGGDLSHLSHQALTQDLQEREASSAALETIQIEDKLKTGRMSEGLLASQKGLTDCSDPKGVTLKPAVSTSASQRLLTTSKPMPPIQESLPSSEPSRMSNGEQEHGENSTGCDDSDGDDKELMSEGKGYKASLLPWYCSGGDGKKSLGMALIPPIPKSAGPSDGDPGSAAVPIPSSQHLVFQEALEMRPRSGSRSEEKTLKYLELPTLEPVPVLQHHVGGGMKSAGHLCEPVPPLTGLPLSQAEEIDHIMSPCLLSDDDLKDSNGRIHVTLSKSALKKIQQKRMKEMELLRRKREKEREKEKSLQLPTQSVDPRDAAEESFGPLPVNGAVPIPPSTSNAHRARAGTALRKRVNRASLPSIPVVNPGGSFPRNSSANSLPAIATDLECWDTREARPFPQPRQALLNTLTWLSSDDWQQKAKGLFSVRRLAICHSEIFLYRLHDVALAVTKEVNNLRSKVSRFAISTLGELFRTMKKHMDHEVDEIARVLLQRMGDSSEFIQKAASQSLGIMVESVTPARAMTALMASGVQHRNALVRKCAAEHLLTVMEHMGAEKLLSGTRDSNELLVCTVVKLAQDCHQDTRCYGRKMLNVLMSHKKFDRYLKQSAPSRDLEDVMATLKQKGIEDHKCERPPAKDPKKSRNRGLMMPQDNLPSDGGSGSDVLILPRQTVRRTSLRTVEETERLRELYELLAAKDFQTRMEGVVLLLDHCKNIPRLISNNIVQIFDLFFLRLHDWHKKVNQQALEALVLMIPMLRNALHPVLVSLVTAITDNLNSKHLGIYAAAVKALEASIAHLDNTLLLQALAHRVCLLSGQALLDVTESLSVLVASVYRQRPQAVQRYALPVLWFFLGNRVLPVRSNSIRTVVTKLAKTLYEVMGSRLKVDAARQPQHVEKNLQNILGLNAH</sequence>
<evidence type="ECO:0000313" key="4">
    <source>
        <dbReference type="Proteomes" id="UP000725257"/>
    </source>
</evidence>
<comment type="caution">
    <text evidence="3">The sequence shown here is derived from an EMBL/GenBank/DDBJ whole genome shotgun (WGS) entry which is preliminary data.</text>
</comment>
<keyword evidence="4" id="KW-1185">Reference proteome</keyword>
<dbReference type="PANTHER" id="PTHR21567:SF42">
    <property type="entry name" value="TOG ARRAY REGULATOR OF AXONEMAL MICROTUBULES PROTEIN 2"/>
    <property type="match status" value="1"/>
</dbReference>
<dbReference type="InterPro" id="IPR034085">
    <property type="entry name" value="TOG"/>
</dbReference>
<dbReference type="PANTHER" id="PTHR21567">
    <property type="entry name" value="CLASP"/>
    <property type="match status" value="1"/>
</dbReference>
<dbReference type="GO" id="GO:0005929">
    <property type="term" value="C:cilium"/>
    <property type="evidence" value="ECO:0007669"/>
    <property type="project" value="TreeGrafter"/>
</dbReference>
<dbReference type="InterPro" id="IPR016024">
    <property type="entry name" value="ARM-type_fold"/>
</dbReference>
<feature type="region of interest" description="Disordered" evidence="1">
    <location>
        <begin position="125"/>
        <end position="197"/>
    </location>
</feature>
<dbReference type="GO" id="GO:0005881">
    <property type="term" value="C:cytoplasmic microtubule"/>
    <property type="evidence" value="ECO:0007669"/>
    <property type="project" value="TreeGrafter"/>
</dbReference>
<feature type="non-terminal residue" evidence="3">
    <location>
        <position position="978"/>
    </location>
</feature>
<feature type="compositionally biased region" description="Basic and acidic residues" evidence="1">
    <location>
        <begin position="697"/>
        <end position="712"/>
    </location>
</feature>
<accession>A0A8J4JPA5</accession>
<protein>
    <submittedName>
        <fullName evidence="3">TOG array regulator of axonemal microtubules protein 2</fullName>
    </submittedName>
</protein>
<name>A0A8J4JPA5_EUDSL</name>
<feature type="compositionally biased region" description="Basic and acidic residues" evidence="1">
    <location>
        <begin position="365"/>
        <end position="377"/>
    </location>
</feature>
<dbReference type="InterPro" id="IPR011989">
    <property type="entry name" value="ARM-like"/>
</dbReference>
<feature type="compositionally biased region" description="Polar residues" evidence="1">
    <location>
        <begin position="142"/>
        <end position="155"/>
    </location>
</feature>
<feature type="non-terminal residue" evidence="3">
    <location>
        <position position="1"/>
    </location>
</feature>
<feature type="domain" description="TOG" evidence="2">
    <location>
        <begin position="747"/>
        <end position="978"/>
    </location>
</feature>
<feature type="region of interest" description="Disordered" evidence="1">
    <location>
        <begin position="697"/>
        <end position="734"/>
    </location>
</feature>
<dbReference type="SMART" id="SM01349">
    <property type="entry name" value="TOG"/>
    <property type="match status" value="2"/>
</dbReference>
<dbReference type="Gene3D" id="1.25.10.10">
    <property type="entry name" value="Leucine-rich Repeat Variant"/>
    <property type="match status" value="2"/>
</dbReference>
<dbReference type="InterPro" id="IPR024395">
    <property type="entry name" value="CLASP_N_dom"/>
</dbReference>
<gene>
    <name evidence="3" type="primary">Togaram2</name>
    <name evidence="3" type="ORF">FQV14_0002205</name>
</gene>
<dbReference type="Pfam" id="PF12348">
    <property type="entry name" value="CLASP_N"/>
    <property type="match status" value="1"/>
</dbReference>
<feature type="compositionally biased region" description="Polar residues" evidence="1">
    <location>
        <begin position="163"/>
        <end position="175"/>
    </location>
</feature>
<dbReference type="AlphaFoldDB" id="A0A8J4JPA5"/>
<organism evidence="3 4">
    <name type="scientific">Eudyptes sclateri</name>
    <name type="common">Erect-crested penguin</name>
    <dbReference type="NCBI Taxonomy" id="92688"/>
    <lineage>
        <taxon>Eukaryota</taxon>
        <taxon>Metazoa</taxon>
        <taxon>Chordata</taxon>
        <taxon>Craniata</taxon>
        <taxon>Vertebrata</taxon>
        <taxon>Euteleostomi</taxon>
        <taxon>Archelosauria</taxon>
        <taxon>Archosauria</taxon>
        <taxon>Dinosauria</taxon>
        <taxon>Saurischia</taxon>
        <taxon>Theropoda</taxon>
        <taxon>Coelurosauria</taxon>
        <taxon>Aves</taxon>
        <taxon>Neognathae</taxon>
        <taxon>Neoaves</taxon>
        <taxon>Aequornithes</taxon>
        <taxon>Sphenisciformes</taxon>
        <taxon>Spheniscidae</taxon>
        <taxon>Eudyptes</taxon>
    </lineage>
</organism>
<feature type="region of interest" description="Disordered" evidence="1">
    <location>
        <begin position="365"/>
        <end position="394"/>
    </location>
</feature>
<dbReference type="GO" id="GO:0000226">
    <property type="term" value="P:microtubule cytoskeleton organization"/>
    <property type="evidence" value="ECO:0007669"/>
    <property type="project" value="TreeGrafter"/>
</dbReference>
<evidence type="ECO:0000256" key="1">
    <source>
        <dbReference type="SAM" id="MobiDB-lite"/>
    </source>
</evidence>
<feature type="domain" description="TOG" evidence="2">
    <location>
        <begin position="469"/>
        <end position="706"/>
    </location>
</feature>
<dbReference type="Proteomes" id="UP000725257">
    <property type="component" value="Unassembled WGS sequence"/>
</dbReference>
<proteinExistence type="predicted"/>
<evidence type="ECO:0000259" key="2">
    <source>
        <dbReference type="SMART" id="SM01349"/>
    </source>
</evidence>
<dbReference type="EMBL" id="VULE01001198">
    <property type="protein sequence ID" value="KAF1525368.1"/>
    <property type="molecule type" value="Genomic_DNA"/>
</dbReference>
<dbReference type="SUPFAM" id="SSF48371">
    <property type="entry name" value="ARM repeat"/>
    <property type="match status" value="1"/>
</dbReference>
<dbReference type="GO" id="GO:0008017">
    <property type="term" value="F:microtubule binding"/>
    <property type="evidence" value="ECO:0007669"/>
    <property type="project" value="TreeGrafter"/>
</dbReference>
<evidence type="ECO:0000313" key="3">
    <source>
        <dbReference type="EMBL" id="KAF1525368.1"/>
    </source>
</evidence>
<reference evidence="3 4" key="1">
    <citation type="journal article" date="2019" name="Gigascience">
        <title>High-coverage genomes to elucidate the evolution of penguins.</title>
        <authorList>
            <person name="Pan H."/>
            <person name="Cole T.L."/>
            <person name="Bi X."/>
            <person name="Fang M."/>
            <person name="Zhou C."/>
            <person name="Yang Z."/>
            <person name="Ksepka D.T."/>
            <person name="Hart T."/>
            <person name="Bouzat J.L."/>
            <person name="Argilla L.S."/>
            <person name="Bertelsen M.F."/>
            <person name="Boersma P.D."/>
            <person name="Bost C.A."/>
            <person name="Cherel Y."/>
            <person name="Dann P."/>
            <person name="Fiddaman S.R."/>
            <person name="Howard P."/>
            <person name="Labuschagne K."/>
            <person name="Mattern T."/>
            <person name="Miller G."/>
            <person name="Parker P."/>
            <person name="Phillips R.A."/>
            <person name="Quillfeldt P."/>
            <person name="Ryan P.G."/>
            <person name="Taylor H."/>
            <person name="Thompson D.R."/>
            <person name="Young M.J."/>
            <person name="Ellegaard M.R."/>
            <person name="Gilbert M.T.P."/>
            <person name="Sinding M.S."/>
            <person name="Pacheco G."/>
            <person name="Shepherd L.D."/>
            <person name="Tennyson A.J.D."/>
            <person name="Grosser S."/>
            <person name="Kay E."/>
            <person name="Nupen L.J."/>
            <person name="Ellenberg U."/>
            <person name="Houston D.M."/>
            <person name="Reeve A.H."/>
            <person name="Johnson K."/>
            <person name="Masello J.F."/>
            <person name="Stracke T."/>
            <person name="McKinlay B."/>
            <person name="Borboroglu P.G."/>
            <person name="Zhang D.X."/>
            <person name="Zhang G."/>
        </authorList>
    </citation>
    <scope>NUCLEOTIDE SEQUENCE [LARGE SCALE GENOMIC DNA]</scope>
    <source>
        <strain evidence="3">Ant 5</strain>
    </source>
</reference>